<organism evidence="8 9">
    <name type="scientific">Phyllobacterium leguminum</name>
    <dbReference type="NCBI Taxonomy" id="314237"/>
    <lineage>
        <taxon>Bacteria</taxon>
        <taxon>Pseudomonadati</taxon>
        <taxon>Pseudomonadota</taxon>
        <taxon>Alphaproteobacteria</taxon>
        <taxon>Hyphomicrobiales</taxon>
        <taxon>Phyllobacteriaceae</taxon>
        <taxon>Phyllobacterium</taxon>
    </lineage>
</organism>
<dbReference type="NCBIfam" id="NF003699">
    <property type="entry name" value="PRK05312.1"/>
    <property type="match status" value="1"/>
</dbReference>
<dbReference type="UniPathway" id="UPA00244">
    <property type="reaction ID" value="UER00312"/>
</dbReference>
<dbReference type="GO" id="GO:0008270">
    <property type="term" value="F:zinc ion binding"/>
    <property type="evidence" value="ECO:0007669"/>
    <property type="project" value="UniProtKB-UniRule"/>
</dbReference>
<dbReference type="InterPro" id="IPR037510">
    <property type="entry name" value="PdxA"/>
</dbReference>
<feature type="binding site" evidence="7">
    <location>
        <position position="142"/>
    </location>
    <ligand>
        <name>substrate</name>
    </ligand>
</feature>
<name>A0A318T7R9_9HYPH</name>
<comment type="miscellaneous">
    <text evidence="7">The active site is located at the dimer interface.</text>
</comment>
<keyword evidence="2 7" id="KW-0479">Metal-binding</keyword>
<comment type="subunit">
    <text evidence="7">Homodimer.</text>
</comment>
<dbReference type="AlphaFoldDB" id="A0A318T7R9"/>
<reference evidence="8 9" key="1">
    <citation type="submission" date="2018-06" db="EMBL/GenBank/DDBJ databases">
        <title>Genomic Encyclopedia of Type Strains, Phase III (KMG-III): the genomes of soil and plant-associated and newly described type strains.</title>
        <authorList>
            <person name="Whitman W."/>
        </authorList>
    </citation>
    <scope>NUCLEOTIDE SEQUENCE [LARGE SCALE GENOMIC DNA]</scope>
    <source>
        <strain evidence="8 9">ORS 1419</strain>
    </source>
</reference>
<dbReference type="PANTHER" id="PTHR30004">
    <property type="entry name" value="4-HYDROXYTHREONINE-4-PHOSPHATE DEHYDROGENASE"/>
    <property type="match status" value="1"/>
</dbReference>
<keyword evidence="1 7" id="KW-0963">Cytoplasm</keyword>
<dbReference type="EMBL" id="QJTF01000007">
    <property type="protein sequence ID" value="PYE88537.1"/>
    <property type="molecule type" value="Genomic_DNA"/>
</dbReference>
<feature type="binding site" evidence="7">
    <location>
        <position position="285"/>
    </location>
    <ligand>
        <name>substrate</name>
    </ligand>
</feature>
<keyword evidence="7" id="KW-0170">Cobalt</keyword>
<evidence type="ECO:0000256" key="1">
    <source>
        <dbReference type="ARBA" id="ARBA00022490"/>
    </source>
</evidence>
<protein>
    <recommendedName>
        <fullName evidence="7">4-hydroxythreonine-4-phosphate dehydrogenase</fullName>
        <ecNumber evidence="7">1.1.1.262</ecNumber>
    </recommendedName>
    <alternativeName>
        <fullName evidence="7">4-(phosphohydroxy)-L-threonine dehydrogenase</fullName>
    </alternativeName>
</protein>
<gene>
    <name evidence="7" type="primary">pdxA</name>
    <name evidence="8" type="ORF">C7477_107180</name>
</gene>
<evidence type="ECO:0000313" key="9">
    <source>
        <dbReference type="Proteomes" id="UP000247454"/>
    </source>
</evidence>
<evidence type="ECO:0000256" key="5">
    <source>
        <dbReference type="ARBA" id="ARBA00023027"/>
    </source>
</evidence>
<keyword evidence="7" id="KW-0460">Magnesium</keyword>
<dbReference type="EC" id="1.1.1.262" evidence="7"/>
<feature type="binding site" evidence="7">
    <location>
        <position position="277"/>
    </location>
    <ligand>
        <name>a divalent metal cation</name>
        <dbReference type="ChEBI" id="CHEBI:60240"/>
        <note>ligand shared between dimeric partners</note>
    </ligand>
</feature>
<keyword evidence="3 7" id="KW-0521">NADP</keyword>
<dbReference type="OrthoDB" id="9801783at2"/>
<feature type="binding site" evidence="7">
    <location>
        <position position="222"/>
    </location>
    <ligand>
        <name>a divalent metal cation</name>
        <dbReference type="ChEBI" id="CHEBI:60240"/>
        <note>ligand shared between dimeric partners</note>
    </ligand>
</feature>
<dbReference type="SUPFAM" id="SSF53659">
    <property type="entry name" value="Isocitrate/Isopropylmalate dehydrogenase-like"/>
    <property type="match status" value="1"/>
</dbReference>
<dbReference type="GO" id="GO:0050570">
    <property type="term" value="F:4-hydroxythreonine-4-phosphate dehydrogenase activity"/>
    <property type="evidence" value="ECO:0007669"/>
    <property type="project" value="UniProtKB-UniRule"/>
</dbReference>
<feature type="binding site" evidence="7">
    <location>
        <position position="177"/>
    </location>
    <ligand>
        <name>a divalent metal cation</name>
        <dbReference type="ChEBI" id="CHEBI:60240"/>
        <note>ligand shared between dimeric partners</note>
    </ligand>
</feature>
<comment type="catalytic activity">
    <reaction evidence="7">
        <text>4-(phosphooxy)-L-threonine + NAD(+) = 3-amino-2-oxopropyl phosphate + CO2 + NADH</text>
        <dbReference type="Rhea" id="RHEA:32275"/>
        <dbReference type="ChEBI" id="CHEBI:16526"/>
        <dbReference type="ChEBI" id="CHEBI:57279"/>
        <dbReference type="ChEBI" id="CHEBI:57540"/>
        <dbReference type="ChEBI" id="CHEBI:57945"/>
        <dbReference type="ChEBI" id="CHEBI:58452"/>
        <dbReference type="EC" id="1.1.1.262"/>
    </reaction>
</comment>
<accession>A0A318T7R9</accession>
<comment type="caution">
    <text evidence="8">The sequence shown here is derived from an EMBL/GenBank/DDBJ whole genome shotgun (WGS) entry which is preliminary data.</text>
</comment>
<dbReference type="HAMAP" id="MF_00536">
    <property type="entry name" value="PdxA"/>
    <property type="match status" value="1"/>
</dbReference>
<comment type="subcellular location">
    <subcellularLocation>
        <location evidence="7">Cytoplasm</location>
    </subcellularLocation>
</comment>
<dbReference type="GO" id="GO:0005737">
    <property type="term" value="C:cytoplasm"/>
    <property type="evidence" value="ECO:0007669"/>
    <property type="project" value="UniProtKB-SubCell"/>
</dbReference>
<dbReference type="GO" id="GO:0000287">
    <property type="term" value="F:magnesium ion binding"/>
    <property type="evidence" value="ECO:0007669"/>
    <property type="project" value="UniProtKB-UniRule"/>
</dbReference>
<evidence type="ECO:0000256" key="2">
    <source>
        <dbReference type="ARBA" id="ARBA00022723"/>
    </source>
</evidence>
<comment type="pathway">
    <text evidence="7">Cofactor biosynthesis; pyridoxine 5'-phosphate biosynthesis; pyridoxine 5'-phosphate from D-erythrose 4-phosphate: step 4/5.</text>
</comment>
<feature type="binding site" evidence="7">
    <location>
        <position position="294"/>
    </location>
    <ligand>
        <name>substrate</name>
    </ligand>
</feature>
<comment type="function">
    <text evidence="7">Catalyzes the NAD(P)-dependent oxidation of 4-(phosphooxy)-L-threonine (HTP) into 2-amino-3-oxo-4-(phosphooxy)butyric acid which spontaneously decarboxylates to form 3-amino-2-oxopropyl phosphate (AHAP).</text>
</comment>
<evidence type="ECO:0000256" key="3">
    <source>
        <dbReference type="ARBA" id="ARBA00022857"/>
    </source>
</evidence>
<evidence type="ECO:0000256" key="6">
    <source>
        <dbReference type="ARBA" id="ARBA00023096"/>
    </source>
</evidence>
<dbReference type="Gene3D" id="3.40.718.10">
    <property type="entry name" value="Isopropylmalate Dehydrogenase"/>
    <property type="match status" value="1"/>
</dbReference>
<comment type="cofactor">
    <cofactor evidence="7">
        <name>Zn(2+)</name>
        <dbReference type="ChEBI" id="CHEBI:29105"/>
    </cofactor>
    <cofactor evidence="7">
        <name>Mg(2+)</name>
        <dbReference type="ChEBI" id="CHEBI:18420"/>
    </cofactor>
    <cofactor evidence="7">
        <name>Co(2+)</name>
        <dbReference type="ChEBI" id="CHEBI:48828"/>
    </cofactor>
    <text evidence="7">Binds 1 divalent metal cation per subunit. Can use ions such as Zn(2+), Mg(2+) or Co(2+).</text>
</comment>
<dbReference type="Proteomes" id="UP000247454">
    <property type="component" value="Unassembled WGS sequence"/>
</dbReference>
<feature type="binding site" evidence="7">
    <location>
        <position position="303"/>
    </location>
    <ligand>
        <name>substrate</name>
    </ligand>
</feature>
<proteinExistence type="inferred from homology"/>
<evidence type="ECO:0000256" key="4">
    <source>
        <dbReference type="ARBA" id="ARBA00023002"/>
    </source>
</evidence>
<dbReference type="GO" id="GO:0050897">
    <property type="term" value="F:cobalt ion binding"/>
    <property type="evidence" value="ECO:0007669"/>
    <property type="project" value="UniProtKB-UniRule"/>
</dbReference>
<keyword evidence="7" id="KW-0862">Zinc</keyword>
<dbReference type="GO" id="GO:0051287">
    <property type="term" value="F:NAD binding"/>
    <property type="evidence" value="ECO:0007669"/>
    <property type="project" value="InterPro"/>
</dbReference>
<comment type="similarity">
    <text evidence="7">Belongs to the PdxA family.</text>
</comment>
<dbReference type="GO" id="GO:0042823">
    <property type="term" value="P:pyridoxal phosphate biosynthetic process"/>
    <property type="evidence" value="ECO:0007669"/>
    <property type="project" value="UniProtKB-UniRule"/>
</dbReference>
<dbReference type="RefSeq" id="WP_110750986.1">
    <property type="nucleotide sequence ID" value="NZ_QJTF01000007.1"/>
</dbReference>
<dbReference type="InterPro" id="IPR005255">
    <property type="entry name" value="PdxA_fam"/>
</dbReference>
<sequence>MPRSTQLHPALALSGGDPSGIGPEIAIAAWKLRKTLDIPAFFLLVDPGLIAARAQALGETIALKACAPEDAAALFQDFLPVVPLNSRQIDNPGKPLAANAAGTIEAIERAVDLALDGRAAAVVTCPIAKKPLYEAGFAHPGHTEFLAALAEARTGKMHKPVMMLAGPELRAVPVTIHIPLAEVAKVLTTDEIIAVSRITARELREKFGIANPRLAISGLNPHAGEGGALGTEDDAIIRPAVEALTAEGIAVRGPLPADTMFHAAARATYDAAICMYHDQALIPAKALAFDETVNVTLGLPFIRTSPDHGTAFDIAGKGIARPDSLIAALRLARKLADNARK</sequence>
<evidence type="ECO:0000313" key="8">
    <source>
        <dbReference type="EMBL" id="PYE88537.1"/>
    </source>
</evidence>
<feature type="binding site" evidence="7">
    <location>
        <position position="143"/>
    </location>
    <ligand>
        <name>substrate</name>
    </ligand>
</feature>
<evidence type="ECO:0000256" key="7">
    <source>
        <dbReference type="HAMAP-Rule" id="MF_00536"/>
    </source>
</evidence>
<dbReference type="PANTHER" id="PTHR30004:SF6">
    <property type="entry name" value="D-THREONATE 4-PHOSPHATE DEHYDROGENASE"/>
    <property type="match status" value="1"/>
</dbReference>
<dbReference type="NCBIfam" id="TIGR00557">
    <property type="entry name" value="pdxA"/>
    <property type="match status" value="1"/>
</dbReference>
<dbReference type="GO" id="GO:0008615">
    <property type="term" value="P:pyridoxine biosynthetic process"/>
    <property type="evidence" value="ECO:0007669"/>
    <property type="project" value="UniProtKB-UniRule"/>
</dbReference>
<keyword evidence="5 7" id="KW-0520">NAD</keyword>
<dbReference type="Pfam" id="PF04166">
    <property type="entry name" value="PdxA"/>
    <property type="match status" value="1"/>
</dbReference>
<keyword evidence="9" id="KW-1185">Reference proteome</keyword>
<keyword evidence="4 7" id="KW-0560">Oxidoreductase</keyword>
<keyword evidence="6 7" id="KW-0664">Pyridoxine biosynthesis</keyword>